<proteinExistence type="inferred from homology"/>
<evidence type="ECO:0000256" key="2">
    <source>
        <dbReference type="SAM" id="MobiDB-lite"/>
    </source>
</evidence>
<evidence type="ECO:0000313" key="4">
    <source>
        <dbReference type="EMBL" id="KAK1383280.1"/>
    </source>
</evidence>
<dbReference type="InterPro" id="IPR005516">
    <property type="entry name" value="Remorin_C"/>
</dbReference>
<gene>
    <name evidence="4" type="ORF">POM88_021015</name>
</gene>
<dbReference type="PANTHER" id="PTHR31471">
    <property type="entry name" value="OS02G0116800 PROTEIN"/>
    <property type="match status" value="1"/>
</dbReference>
<evidence type="ECO:0000256" key="1">
    <source>
        <dbReference type="ARBA" id="ARBA00005711"/>
    </source>
</evidence>
<organism evidence="4 5">
    <name type="scientific">Heracleum sosnowskyi</name>
    <dbReference type="NCBI Taxonomy" id="360622"/>
    <lineage>
        <taxon>Eukaryota</taxon>
        <taxon>Viridiplantae</taxon>
        <taxon>Streptophyta</taxon>
        <taxon>Embryophyta</taxon>
        <taxon>Tracheophyta</taxon>
        <taxon>Spermatophyta</taxon>
        <taxon>Magnoliopsida</taxon>
        <taxon>eudicotyledons</taxon>
        <taxon>Gunneridae</taxon>
        <taxon>Pentapetalae</taxon>
        <taxon>asterids</taxon>
        <taxon>campanulids</taxon>
        <taxon>Apiales</taxon>
        <taxon>Apiaceae</taxon>
        <taxon>Apioideae</taxon>
        <taxon>apioid superclade</taxon>
        <taxon>Tordylieae</taxon>
        <taxon>Tordyliinae</taxon>
        <taxon>Heracleum</taxon>
    </lineage>
</organism>
<feature type="compositionally biased region" description="Polar residues" evidence="2">
    <location>
        <begin position="90"/>
        <end position="99"/>
    </location>
</feature>
<accession>A0AAD8MNL4</accession>
<evidence type="ECO:0000313" key="5">
    <source>
        <dbReference type="Proteomes" id="UP001237642"/>
    </source>
</evidence>
<dbReference type="Pfam" id="PF03763">
    <property type="entry name" value="Remorin_C"/>
    <property type="match status" value="1"/>
</dbReference>
<dbReference type="AlphaFoldDB" id="A0AAD8MNL4"/>
<feature type="region of interest" description="Disordered" evidence="2">
    <location>
        <begin position="253"/>
        <end position="279"/>
    </location>
</feature>
<feature type="compositionally biased region" description="Polar residues" evidence="2">
    <location>
        <begin position="7"/>
        <end position="18"/>
    </location>
</feature>
<feature type="domain" description="Remorin C-terminal" evidence="3">
    <location>
        <begin position="276"/>
        <end position="365"/>
    </location>
</feature>
<dbReference type="EMBL" id="JAUIZM010000005">
    <property type="protein sequence ID" value="KAK1383280.1"/>
    <property type="molecule type" value="Genomic_DNA"/>
</dbReference>
<feature type="region of interest" description="Disordered" evidence="2">
    <location>
        <begin position="78"/>
        <end position="109"/>
    </location>
</feature>
<reference evidence="4" key="1">
    <citation type="submission" date="2023-02" db="EMBL/GenBank/DDBJ databases">
        <title>Genome of toxic invasive species Heracleum sosnowskyi carries increased number of genes despite the absence of recent whole-genome duplications.</title>
        <authorList>
            <person name="Schelkunov M."/>
            <person name="Shtratnikova V."/>
            <person name="Makarenko M."/>
            <person name="Klepikova A."/>
            <person name="Omelchenko D."/>
            <person name="Novikova G."/>
            <person name="Obukhova E."/>
            <person name="Bogdanov V."/>
            <person name="Penin A."/>
            <person name="Logacheva M."/>
        </authorList>
    </citation>
    <scope>NUCLEOTIDE SEQUENCE</scope>
    <source>
        <strain evidence="4">Hsosn_3</strain>
        <tissue evidence="4">Leaf</tissue>
    </source>
</reference>
<feature type="compositionally biased region" description="Basic and acidic residues" evidence="2">
    <location>
        <begin position="189"/>
        <end position="200"/>
    </location>
</feature>
<comment type="similarity">
    <text evidence="1">Belongs to the remorin family.</text>
</comment>
<feature type="compositionally biased region" description="Basic and acidic residues" evidence="2">
    <location>
        <begin position="260"/>
        <end position="274"/>
    </location>
</feature>
<comment type="caution">
    <text evidence="4">The sequence shown here is derived from an EMBL/GenBank/DDBJ whole genome shotgun (WGS) entry which is preliminary data.</text>
</comment>
<dbReference type="PANTHER" id="PTHR31471:SF2">
    <property type="entry name" value="REMORIN FAMILY PROTEIN"/>
    <property type="match status" value="1"/>
</dbReference>
<feature type="region of interest" description="Disordered" evidence="2">
    <location>
        <begin position="180"/>
        <end position="239"/>
    </location>
</feature>
<evidence type="ECO:0000259" key="3">
    <source>
        <dbReference type="Pfam" id="PF03763"/>
    </source>
</evidence>
<sequence length="390" mass="42649">MKKDSLSFRNPGTYTSPGTPDYADNNVGEFQRGWCSERVALPVNNSKRHISAAALIPFSSGRALPSKWDDAERWITSPLSGASAPRTPVVQPQRQSKSKSGPLDAQGVAFSPRYSPAHVQVLKGGDSSGFMVASPLTTGVLVPDGLAIHYGGGIGVQANPFRPGRSLRKSYNAASQTDLLCDSSLPNSSDEKHDGSKESEIIVNGAVSRRDMATQMSSAGGSPKERLSPDRPTLNPSCNFSSKVEIRDVQVDKGATLTRQPKEGRVRSTEKPLPETEESALPWDLAEASKNMSRLQREEARISAWENLQKAKAEDAINKLEMKLEKKRTTSMDKILNKLRIAQTRAHDMRELMTDNLDNQIPKSKVNKFSSLRKYVVLGSIGSCFRSHAD</sequence>
<feature type="region of interest" description="Disordered" evidence="2">
    <location>
        <begin position="1"/>
        <end position="25"/>
    </location>
</feature>
<keyword evidence="5" id="KW-1185">Reference proteome</keyword>
<dbReference type="Proteomes" id="UP001237642">
    <property type="component" value="Unassembled WGS sequence"/>
</dbReference>
<protein>
    <submittedName>
        <fullName evidence="4">Terminase small subunit, Remorin</fullName>
    </submittedName>
</protein>
<name>A0AAD8MNL4_9APIA</name>
<reference evidence="4" key="2">
    <citation type="submission" date="2023-05" db="EMBL/GenBank/DDBJ databases">
        <authorList>
            <person name="Schelkunov M.I."/>
        </authorList>
    </citation>
    <scope>NUCLEOTIDE SEQUENCE</scope>
    <source>
        <strain evidence="4">Hsosn_3</strain>
        <tissue evidence="4">Leaf</tissue>
    </source>
</reference>